<dbReference type="AlphaFoldDB" id="A0AAD4QEA6"/>
<feature type="transmembrane region" description="Helical" evidence="2">
    <location>
        <begin position="238"/>
        <end position="262"/>
    </location>
</feature>
<feature type="region of interest" description="Disordered" evidence="1">
    <location>
        <begin position="354"/>
        <end position="412"/>
    </location>
</feature>
<protein>
    <submittedName>
        <fullName evidence="3">Uncharacterized protein</fullName>
    </submittedName>
</protein>
<proteinExistence type="predicted"/>
<evidence type="ECO:0000313" key="3">
    <source>
        <dbReference type="EMBL" id="KAH8998491.1"/>
    </source>
</evidence>
<dbReference type="Proteomes" id="UP001201163">
    <property type="component" value="Unassembled WGS sequence"/>
</dbReference>
<organism evidence="3 4">
    <name type="scientific">Lactarius akahatsu</name>
    <dbReference type="NCBI Taxonomy" id="416441"/>
    <lineage>
        <taxon>Eukaryota</taxon>
        <taxon>Fungi</taxon>
        <taxon>Dikarya</taxon>
        <taxon>Basidiomycota</taxon>
        <taxon>Agaricomycotina</taxon>
        <taxon>Agaricomycetes</taxon>
        <taxon>Russulales</taxon>
        <taxon>Russulaceae</taxon>
        <taxon>Lactarius</taxon>
    </lineage>
</organism>
<keyword evidence="2" id="KW-1133">Transmembrane helix</keyword>
<sequence length="412" mass="44014">MLPSPRDPSPWPAPTAYPPERTIVNHFSSSEHRVIFARQQVFNQSGVEQALEQCEVFSSNSVRSCFPTSDTSVPQHEWATFVWNSRLPDLTQTNRVNIYLFHADSGDEILRVTNETNPFGRAGSIAKQVNDLWFPNGGVNFNGSSISYPYYWVITRSDKTLDGTEIPQATFSAVQTTLADSVTSSLAVASSLAAASSASAASASAASASAASASSSRTNSTQTPGSLQSSTQSDFPHWAIAVIVVLGFLAIVTIGVLGLLLVRRARRLQSARTSRRGSIGSASPMIQGDPNAGGAPQSPVMEQTSVAPHPASVYSPNDGSSMISHAHSTETPFSGADAAIMADAFRKALRKPDFAGPIEEGDSPEGQEQKDNRLLSRELAEEGRDIRSVGSSRDVRVETLSDAEDKAKDTPR</sequence>
<feature type="region of interest" description="Disordered" evidence="1">
    <location>
        <begin position="271"/>
        <end position="330"/>
    </location>
</feature>
<keyword evidence="4" id="KW-1185">Reference proteome</keyword>
<evidence type="ECO:0000313" key="4">
    <source>
        <dbReference type="Proteomes" id="UP001201163"/>
    </source>
</evidence>
<feature type="compositionally biased region" description="Basic and acidic residues" evidence="1">
    <location>
        <begin position="367"/>
        <end position="412"/>
    </location>
</feature>
<accession>A0AAD4QEA6</accession>
<feature type="compositionally biased region" description="Polar residues" evidence="1">
    <location>
        <begin position="217"/>
        <end position="232"/>
    </location>
</feature>
<evidence type="ECO:0000256" key="1">
    <source>
        <dbReference type="SAM" id="MobiDB-lite"/>
    </source>
</evidence>
<feature type="region of interest" description="Disordered" evidence="1">
    <location>
        <begin position="211"/>
        <end position="232"/>
    </location>
</feature>
<name>A0AAD4QEA6_9AGAM</name>
<dbReference type="Pfam" id="PF03229">
    <property type="entry name" value="Alpha_GJ"/>
    <property type="match status" value="1"/>
</dbReference>
<dbReference type="EMBL" id="JAKELL010000005">
    <property type="protein sequence ID" value="KAH8998491.1"/>
    <property type="molecule type" value="Genomic_DNA"/>
</dbReference>
<feature type="compositionally biased region" description="Polar residues" evidence="1">
    <location>
        <begin position="314"/>
        <end position="323"/>
    </location>
</feature>
<reference evidence="3" key="1">
    <citation type="submission" date="2022-01" db="EMBL/GenBank/DDBJ databases">
        <title>Comparative genomics reveals a dynamic genome evolution in the ectomycorrhizal milk-cap (Lactarius) mushrooms.</title>
        <authorList>
            <consortium name="DOE Joint Genome Institute"/>
            <person name="Lebreton A."/>
            <person name="Tang N."/>
            <person name="Kuo A."/>
            <person name="LaButti K."/>
            <person name="Drula E."/>
            <person name="Barry K."/>
            <person name="Clum A."/>
            <person name="Lipzen A."/>
            <person name="Mousain D."/>
            <person name="Ng V."/>
            <person name="Wang R."/>
            <person name="Wang X."/>
            <person name="Dai Y."/>
            <person name="Henrissat B."/>
            <person name="Grigoriev I.V."/>
            <person name="Guerin-Laguette A."/>
            <person name="Yu F."/>
            <person name="Martin F.M."/>
        </authorList>
    </citation>
    <scope>NUCLEOTIDE SEQUENCE</scope>
    <source>
        <strain evidence="3">QP</strain>
    </source>
</reference>
<dbReference type="InterPro" id="IPR004913">
    <property type="entry name" value="Herpes_gJ"/>
</dbReference>
<gene>
    <name evidence="3" type="ORF">EDB92DRAFT_1791901</name>
</gene>
<comment type="caution">
    <text evidence="3">The sequence shown here is derived from an EMBL/GenBank/DDBJ whole genome shotgun (WGS) entry which is preliminary data.</text>
</comment>
<keyword evidence="2" id="KW-0472">Membrane</keyword>
<evidence type="ECO:0000256" key="2">
    <source>
        <dbReference type="SAM" id="Phobius"/>
    </source>
</evidence>
<keyword evidence="2" id="KW-0812">Transmembrane</keyword>